<gene>
    <name evidence="2" type="ORF">BIV57_00375</name>
</gene>
<organism evidence="2 3">
    <name type="scientific">Mangrovactinospora gilvigrisea</name>
    <dbReference type="NCBI Taxonomy" id="1428644"/>
    <lineage>
        <taxon>Bacteria</taxon>
        <taxon>Bacillati</taxon>
        <taxon>Actinomycetota</taxon>
        <taxon>Actinomycetes</taxon>
        <taxon>Kitasatosporales</taxon>
        <taxon>Streptomycetaceae</taxon>
        <taxon>Mangrovactinospora</taxon>
    </lineage>
</organism>
<dbReference type="Proteomes" id="UP000243342">
    <property type="component" value="Unassembled WGS sequence"/>
</dbReference>
<accession>A0A1J7C0U2</accession>
<dbReference type="AlphaFoldDB" id="A0A1J7C0U2"/>
<name>A0A1J7C0U2_9ACTN</name>
<dbReference type="RefSeq" id="WP_071654538.1">
    <property type="nucleotide sequence ID" value="NZ_MLCF01000002.1"/>
</dbReference>
<evidence type="ECO:0000313" key="2">
    <source>
        <dbReference type="EMBL" id="OIV39337.1"/>
    </source>
</evidence>
<dbReference type="EMBL" id="MLCF01000002">
    <property type="protein sequence ID" value="OIV39337.1"/>
    <property type="molecule type" value="Genomic_DNA"/>
</dbReference>
<evidence type="ECO:0000256" key="1">
    <source>
        <dbReference type="SAM" id="MobiDB-lite"/>
    </source>
</evidence>
<protein>
    <submittedName>
        <fullName evidence="2">Uncharacterized protein</fullName>
    </submittedName>
</protein>
<keyword evidence="3" id="KW-1185">Reference proteome</keyword>
<feature type="region of interest" description="Disordered" evidence="1">
    <location>
        <begin position="68"/>
        <end position="106"/>
    </location>
</feature>
<sequence length="106" mass="10900">MIEAGTGQGPDGVDAYIAAGTGQHGNTGSNAQLTLHRILAGAGIAATDTAALVHAVAAVTDTVCTVQELNPGPEHRNLQGYEDEREQRSVLRPRTWTGAPSGSPAR</sequence>
<reference evidence="2 3" key="1">
    <citation type="submission" date="2016-10" db="EMBL/GenBank/DDBJ databases">
        <title>Genome sequence of Streptomyces gilvigriseus MUSC 26.</title>
        <authorList>
            <person name="Lee L.-H."/>
            <person name="Ser H.-L."/>
        </authorList>
    </citation>
    <scope>NUCLEOTIDE SEQUENCE [LARGE SCALE GENOMIC DNA]</scope>
    <source>
        <strain evidence="2 3">MUSC 26</strain>
    </source>
</reference>
<evidence type="ECO:0000313" key="3">
    <source>
        <dbReference type="Proteomes" id="UP000243342"/>
    </source>
</evidence>
<comment type="caution">
    <text evidence="2">The sequence shown here is derived from an EMBL/GenBank/DDBJ whole genome shotgun (WGS) entry which is preliminary data.</text>
</comment>
<proteinExistence type="predicted"/>